<evidence type="ECO:0000256" key="1">
    <source>
        <dbReference type="ARBA" id="ARBA00004141"/>
    </source>
</evidence>
<feature type="transmembrane region" description="Helical" evidence="5">
    <location>
        <begin position="273"/>
        <end position="295"/>
    </location>
</feature>
<name>A0ABS6EU02_9FIRM</name>
<keyword evidence="2 5" id="KW-0812">Transmembrane</keyword>
<evidence type="ECO:0000256" key="5">
    <source>
        <dbReference type="SAM" id="Phobius"/>
    </source>
</evidence>
<evidence type="ECO:0000259" key="7">
    <source>
        <dbReference type="PROSITE" id="PS50929"/>
    </source>
</evidence>
<feature type="domain" description="ABC transmembrane type-1" evidence="7">
    <location>
        <begin position="52"/>
        <end position="330"/>
    </location>
</feature>
<gene>
    <name evidence="8" type="ORF">KQI75_11100</name>
</gene>
<reference evidence="8 9" key="1">
    <citation type="submission" date="2021-06" db="EMBL/GenBank/DDBJ databases">
        <authorList>
            <person name="Sun Q."/>
            <person name="Li D."/>
        </authorList>
    </citation>
    <scope>NUCLEOTIDE SEQUENCE [LARGE SCALE GENOMIC DNA]</scope>
    <source>
        <strain evidence="8 9">MSJd-7</strain>
    </source>
</reference>
<evidence type="ECO:0000259" key="6">
    <source>
        <dbReference type="PROSITE" id="PS50893"/>
    </source>
</evidence>
<comment type="subcellular location">
    <subcellularLocation>
        <location evidence="1">Membrane</location>
        <topology evidence="1">Multi-pass membrane protein</topology>
    </subcellularLocation>
</comment>
<keyword evidence="8" id="KW-0547">Nucleotide-binding</keyword>
<feature type="transmembrane region" description="Helical" evidence="5">
    <location>
        <begin position="84"/>
        <end position="105"/>
    </location>
</feature>
<dbReference type="GO" id="GO:0005524">
    <property type="term" value="F:ATP binding"/>
    <property type="evidence" value="ECO:0007669"/>
    <property type="project" value="UniProtKB-KW"/>
</dbReference>
<protein>
    <submittedName>
        <fullName evidence="8">ABC transporter ATP-binding protein/permease</fullName>
    </submittedName>
</protein>
<organism evidence="8 9">
    <name type="scientific">Butyricicoccus intestinisimiae</name>
    <dbReference type="NCBI Taxonomy" id="2841509"/>
    <lineage>
        <taxon>Bacteria</taxon>
        <taxon>Bacillati</taxon>
        <taxon>Bacillota</taxon>
        <taxon>Clostridia</taxon>
        <taxon>Eubacteriales</taxon>
        <taxon>Butyricicoccaceae</taxon>
        <taxon>Butyricicoccus</taxon>
    </lineage>
</organism>
<dbReference type="CDD" id="cd07346">
    <property type="entry name" value="ABC_6TM_exporters"/>
    <property type="match status" value="1"/>
</dbReference>
<feature type="domain" description="ABC transporter" evidence="6">
    <location>
        <begin position="367"/>
        <end position="595"/>
    </location>
</feature>
<sequence>MQYSGFNKILRSVFVQTLLNKLDDGTFSDFFEDWKWIFSYSRKYTKVIICYTIIGIISSTLGLVSSVASKYMIDIITGYQFEKLWLVAVIMVSSMVVSLLFTSLVNRYSTKLSIYVNNDMQADIFDRIIDADWLSISQFENGDILNRFNNDVNTVASNAVSWLPNLIIYVYSIAATLAVILYYDATMALIALLSAPILLLSGRYLMRKNSEYRRKVLEVNSKLMNYEVETFYNFDTIKSFGVMEHYSKGLRGWQERFKQTNLAYNLFTIKTNIGMSVLSAGVSFLAFGYCLFRLWTGDILYGTMTLFLEQRSKLSNQFSNLVRIIPGMLNSAVSARRIRELVELPREVHMPEQSERMRQAAQHGFTVQLEHVNFAYIQEHRVLTDSNFIASPGEIVALVGPSGEGKTTMLRMILGLLHPNQGTAQLVTQDGETVPIHADTRRYFSYVPQGNTLMSGTIADNLRVVKEDATEEEIKQALETACAWEFVQKMPDGIHSLLGTRGRGVSEGQAQRISIARAVLRDAPILLLDEATSALDVATERQVLRNIMHRHPNKTCIVTTHRPSVLNLCQRIYRVIDTKVTQLDEQASNQMVQDF</sequence>
<dbReference type="InterPro" id="IPR003439">
    <property type="entry name" value="ABC_transporter-like_ATP-bd"/>
</dbReference>
<feature type="transmembrane region" description="Helical" evidence="5">
    <location>
        <begin position="44"/>
        <end position="64"/>
    </location>
</feature>
<accession>A0ABS6EU02</accession>
<dbReference type="InterPro" id="IPR011527">
    <property type="entry name" value="ABC1_TM_dom"/>
</dbReference>
<feature type="transmembrane region" description="Helical" evidence="5">
    <location>
        <begin position="189"/>
        <end position="206"/>
    </location>
</feature>
<evidence type="ECO:0000313" key="8">
    <source>
        <dbReference type="EMBL" id="MBU5491153.1"/>
    </source>
</evidence>
<evidence type="ECO:0000256" key="4">
    <source>
        <dbReference type="ARBA" id="ARBA00023136"/>
    </source>
</evidence>
<dbReference type="SMART" id="SM00382">
    <property type="entry name" value="AAA"/>
    <property type="match status" value="1"/>
</dbReference>
<dbReference type="InterPro" id="IPR039421">
    <property type="entry name" value="Type_1_exporter"/>
</dbReference>
<keyword evidence="8" id="KW-0067">ATP-binding</keyword>
<proteinExistence type="predicted"/>
<dbReference type="Pfam" id="PF00005">
    <property type="entry name" value="ABC_tran"/>
    <property type="match status" value="1"/>
</dbReference>
<feature type="transmembrane region" description="Helical" evidence="5">
    <location>
        <begin position="166"/>
        <end position="183"/>
    </location>
</feature>
<keyword evidence="9" id="KW-1185">Reference proteome</keyword>
<evidence type="ECO:0000256" key="2">
    <source>
        <dbReference type="ARBA" id="ARBA00022692"/>
    </source>
</evidence>
<dbReference type="EMBL" id="JAHLQI010000006">
    <property type="protein sequence ID" value="MBU5491153.1"/>
    <property type="molecule type" value="Genomic_DNA"/>
</dbReference>
<dbReference type="InterPro" id="IPR003593">
    <property type="entry name" value="AAA+_ATPase"/>
</dbReference>
<dbReference type="Proteomes" id="UP000783588">
    <property type="component" value="Unassembled WGS sequence"/>
</dbReference>
<evidence type="ECO:0000313" key="9">
    <source>
        <dbReference type="Proteomes" id="UP000783588"/>
    </source>
</evidence>
<dbReference type="PANTHER" id="PTHR24221:SF654">
    <property type="entry name" value="ATP-BINDING CASSETTE SUB-FAMILY B MEMBER 6"/>
    <property type="match status" value="1"/>
</dbReference>
<comment type="caution">
    <text evidence="8">The sequence shown here is derived from an EMBL/GenBank/DDBJ whole genome shotgun (WGS) entry which is preliminary data.</text>
</comment>
<dbReference type="PANTHER" id="PTHR24221">
    <property type="entry name" value="ATP-BINDING CASSETTE SUB-FAMILY B"/>
    <property type="match status" value="1"/>
</dbReference>
<dbReference type="PROSITE" id="PS50893">
    <property type="entry name" value="ABC_TRANSPORTER_2"/>
    <property type="match status" value="1"/>
</dbReference>
<keyword evidence="3 5" id="KW-1133">Transmembrane helix</keyword>
<keyword evidence="4 5" id="KW-0472">Membrane</keyword>
<dbReference type="PROSITE" id="PS50929">
    <property type="entry name" value="ABC_TM1F"/>
    <property type="match status" value="1"/>
</dbReference>
<dbReference type="RefSeq" id="WP_216470866.1">
    <property type="nucleotide sequence ID" value="NZ_JAHLQI010000006.1"/>
</dbReference>
<dbReference type="Pfam" id="PF00664">
    <property type="entry name" value="ABC_membrane"/>
    <property type="match status" value="1"/>
</dbReference>
<evidence type="ECO:0000256" key="3">
    <source>
        <dbReference type="ARBA" id="ARBA00022989"/>
    </source>
</evidence>